<dbReference type="PANTHER" id="PTHR46720:SF3">
    <property type="entry name" value="FAD-BINDING DOMAIN-CONTAINING PROTEIN-RELATED"/>
    <property type="match status" value="1"/>
</dbReference>
<sequence length="448" mass="49394">HSGAGIGGLTLAVALSQYPDIEVHVYEAAHTLAEVGAGVGLFPRPWKIIRMLGLEKDLVATCEKKPKDGPSSSFHYRKSDQPVGFSFSTLVTNGSLVTLHRADFQAVLLRHLPKSCRITCSKRLRTFTQRQAGPVELIFDDGTRSYCDVLQVEPQLVPCMELTVTSRVGADGLKSATRAAFLGERVQWMQAQGRWQEAADIAACIEPVWSGQVAYRALIPAERLRATAPGHQVLTTPMQYLGKDGYIMAYPISKGKTINFVAFTLRHDLENTRYDGPWVGPGDKAQFAALFADWEPEVQALLHCVEKPLAWAVHTVRPLRSYVSGRVMLMGDAAHAMTPHQGSGAGQAIEDAYIIATVLGNPNTTRETLPRALRAFDETRRPMAHRAAEASRLNGRYFSLAVDGVSFSGQQQWDNLQKLHSAVVKNWEWCWNTSVDGSIQDALRMLEG</sequence>
<dbReference type="InterPro" id="IPR002938">
    <property type="entry name" value="FAD-bd"/>
</dbReference>
<reference evidence="5" key="1">
    <citation type="submission" date="2023-03" db="EMBL/GenBank/DDBJ databases">
        <title>Massive genome expansion in bonnet fungi (Mycena s.s.) driven by repeated elements and novel gene families across ecological guilds.</title>
        <authorList>
            <consortium name="Lawrence Berkeley National Laboratory"/>
            <person name="Harder C.B."/>
            <person name="Miyauchi S."/>
            <person name="Viragh M."/>
            <person name="Kuo A."/>
            <person name="Thoen E."/>
            <person name="Andreopoulos B."/>
            <person name="Lu D."/>
            <person name="Skrede I."/>
            <person name="Drula E."/>
            <person name="Henrissat B."/>
            <person name="Morin E."/>
            <person name="Kohler A."/>
            <person name="Barry K."/>
            <person name="LaButti K."/>
            <person name="Morin E."/>
            <person name="Salamov A."/>
            <person name="Lipzen A."/>
            <person name="Mereny Z."/>
            <person name="Hegedus B."/>
            <person name="Baldrian P."/>
            <person name="Stursova M."/>
            <person name="Weitz H."/>
            <person name="Taylor A."/>
            <person name="Grigoriev I.V."/>
            <person name="Nagy L.G."/>
            <person name="Martin F."/>
            <person name="Kauserud H."/>
        </authorList>
    </citation>
    <scope>NUCLEOTIDE SEQUENCE</scope>
    <source>
        <strain evidence="5">9144</strain>
    </source>
</reference>
<accession>A0AAD6V5F5</accession>
<organism evidence="5 6">
    <name type="scientific">Mycena pura</name>
    <dbReference type="NCBI Taxonomy" id="153505"/>
    <lineage>
        <taxon>Eukaryota</taxon>
        <taxon>Fungi</taxon>
        <taxon>Dikarya</taxon>
        <taxon>Basidiomycota</taxon>
        <taxon>Agaricomycotina</taxon>
        <taxon>Agaricomycetes</taxon>
        <taxon>Agaricomycetidae</taxon>
        <taxon>Agaricales</taxon>
        <taxon>Marasmiineae</taxon>
        <taxon>Mycenaceae</taxon>
        <taxon>Mycena</taxon>
    </lineage>
</organism>
<evidence type="ECO:0000256" key="3">
    <source>
        <dbReference type="ARBA" id="ARBA00023002"/>
    </source>
</evidence>
<dbReference type="GO" id="GO:0016491">
    <property type="term" value="F:oxidoreductase activity"/>
    <property type="evidence" value="ECO:0007669"/>
    <property type="project" value="UniProtKB-KW"/>
</dbReference>
<keyword evidence="1" id="KW-0285">Flavoprotein</keyword>
<feature type="domain" description="FAD-binding" evidence="4">
    <location>
        <begin position="316"/>
        <end position="390"/>
    </location>
</feature>
<dbReference type="SUPFAM" id="SSF54373">
    <property type="entry name" value="FAD-linked reductases, C-terminal domain"/>
    <property type="match status" value="1"/>
</dbReference>
<dbReference type="GO" id="GO:0071949">
    <property type="term" value="F:FAD binding"/>
    <property type="evidence" value="ECO:0007669"/>
    <property type="project" value="InterPro"/>
</dbReference>
<dbReference type="Gene3D" id="3.50.50.60">
    <property type="entry name" value="FAD/NAD(P)-binding domain"/>
    <property type="match status" value="1"/>
</dbReference>
<evidence type="ECO:0000256" key="1">
    <source>
        <dbReference type="ARBA" id="ARBA00022630"/>
    </source>
</evidence>
<feature type="non-terminal residue" evidence="5">
    <location>
        <position position="448"/>
    </location>
</feature>
<dbReference type="GO" id="GO:0044550">
    <property type="term" value="P:secondary metabolite biosynthetic process"/>
    <property type="evidence" value="ECO:0007669"/>
    <property type="project" value="TreeGrafter"/>
</dbReference>
<protein>
    <recommendedName>
        <fullName evidence="4">FAD-binding domain-containing protein</fullName>
    </recommendedName>
</protein>
<evidence type="ECO:0000313" key="5">
    <source>
        <dbReference type="EMBL" id="KAJ7197725.1"/>
    </source>
</evidence>
<proteinExistence type="predicted"/>
<keyword evidence="2" id="KW-0274">FAD</keyword>
<evidence type="ECO:0000256" key="2">
    <source>
        <dbReference type="ARBA" id="ARBA00022827"/>
    </source>
</evidence>
<comment type="caution">
    <text evidence="5">The sequence shown here is derived from an EMBL/GenBank/DDBJ whole genome shotgun (WGS) entry which is preliminary data.</text>
</comment>
<dbReference type="PRINTS" id="PR00420">
    <property type="entry name" value="RNGMNOXGNASE"/>
</dbReference>
<dbReference type="AlphaFoldDB" id="A0AAD6V5F5"/>
<dbReference type="SUPFAM" id="SSF51905">
    <property type="entry name" value="FAD/NAD(P)-binding domain"/>
    <property type="match status" value="1"/>
</dbReference>
<dbReference type="EMBL" id="JARJCW010000076">
    <property type="protein sequence ID" value="KAJ7197725.1"/>
    <property type="molecule type" value="Genomic_DNA"/>
</dbReference>
<dbReference type="Proteomes" id="UP001219525">
    <property type="component" value="Unassembled WGS sequence"/>
</dbReference>
<keyword evidence="6" id="KW-1185">Reference proteome</keyword>
<dbReference type="InterPro" id="IPR036188">
    <property type="entry name" value="FAD/NAD-bd_sf"/>
</dbReference>
<keyword evidence="3" id="KW-0560">Oxidoreductase</keyword>
<gene>
    <name evidence="5" type="ORF">GGX14DRAFT_667393</name>
</gene>
<evidence type="ECO:0000259" key="4">
    <source>
        <dbReference type="Pfam" id="PF01494"/>
    </source>
</evidence>
<name>A0AAD6V5F5_9AGAR</name>
<evidence type="ECO:0000313" key="6">
    <source>
        <dbReference type="Proteomes" id="UP001219525"/>
    </source>
</evidence>
<dbReference type="PANTHER" id="PTHR46720">
    <property type="entry name" value="HYDROXYLASE, PUTATIVE (AFU_ORTHOLOGUE AFUA_3G01460)-RELATED"/>
    <property type="match status" value="1"/>
</dbReference>
<dbReference type="Pfam" id="PF01494">
    <property type="entry name" value="FAD_binding_3"/>
    <property type="match status" value="1"/>
</dbReference>
<dbReference type="InterPro" id="IPR051104">
    <property type="entry name" value="FAD_monoxygenase"/>
</dbReference>